<dbReference type="AlphaFoldDB" id="A0A6A0H1I3"/>
<comment type="subcellular location">
    <subcellularLocation>
        <location evidence="1">Membrane</location>
        <topology evidence="1">Multi-pass membrane protein</topology>
    </subcellularLocation>
</comment>
<keyword evidence="6" id="KW-1133">Transmembrane helix</keyword>
<protein>
    <submittedName>
        <fullName evidence="10">Uncharacterized protein</fullName>
    </submittedName>
</protein>
<name>A0A6A0H1I3_HYAAZ</name>
<evidence type="ECO:0000256" key="6">
    <source>
        <dbReference type="ARBA" id="ARBA00022989"/>
    </source>
</evidence>
<dbReference type="PANTHER" id="PTHR45618">
    <property type="entry name" value="MITOCHONDRIAL DICARBOXYLATE CARRIER-RELATED"/>
    <property type="match status" value="1"/>
</dbReference>
<sequence>MVTSMPSNKYGEIIVYFGGPCVTCLEIRGLLYKSSMDCLLKTVHNEGFWALYKGFLPCWMRMGPWSLTFWLTYEQIRSKCGTSAF</sequence>
<keyword evidence="4 8" id="KW-0812">Transmembrane</keyword>
<dbReference type="SUPFAM" id="SSF103506">
    <property type="entry name" value="Mitochondrial carrier"/>
    <property type="match status" value="1"/>
</dbReference>
<evidence type="ECO:0000256" key="2">
    <source>
        <dbReference type="ARBA" id="ARBA00006375"/>
    </source>
</evidence>
<comment type="caution">
    <text evidence="10">The sequence shown here is derived from an EMBL/GenBank/DDBJ whole genome shotgun (WGS) entry which is preliminary data.</text>
</comment>
<reference evidence="10" key="2">
    <citation type="journal article" date="2018" name="Environ. Sci. Technol.">
        <title>The Toxicogenome of Hyalella azteca: A Model for Sediment Ecotoxicology and Evolutionary Toxicology.</title>
        <authorList>
            <person name="Poynton H.C."/>
            <person name="Hasenbein S."/>
            <person name="Benoit J.B."/>
            <person name="Sepulveda M.S."/>
            <person name="Poelchau M.F."/>
            <person name="Hughes D.S.T."/>
            <person name="Murali S.C."/>
            <person name="Chen S."/>
            <person name="Glastad K.M."/>
            <person name="Goodisman M.A.D."/>
            <person name="Werren J.H."/>
            <person name="Vineis J.H."/>
            <person name="Bowen J.L."/>
            <person name="Friedrich M."/>
            <person name="Jones J."/>
            <person name="Robertson H.M."/>
            <person name="Feyereisen R."/>
            <person name="Mechler-Hickson A."/>
            <person name="Mathers N."/>
            <person name="Lee C.E."/>
            <person name="Colbourne J.K."/>
            <person name="Biales A."/>
            <person name="Johnston J.S."/>
            <person name="Wellborn G.A."/>
            <person name="Rosendale A.J."/>
            <person name="Cridge A.G."/>
            <person name="Munoz-Torres M.C."/>
            <person name="Bain P.A."/>
            <person name="Manny A.R."/>
            <person name="Major K.M."/>
            <person name="Lambert F.N."/>
            <person name="Vulpe C.D."/>
            <person name="Tuck P."/>
            <person name="Blalock B.J."/>
            <person name="Lin Y.Y."/>
            <person name="Smith M.E."/>
            <person name="Ochoa-Acuna H."/>
            <person name="Chen M.M."/>
            <person name="Childers C.P."/>
            <person name="Qu J."/>
            <person name="Dugan S."/>
            <person name="Lee S.L."/>
            <person name="Chao H."/>
            <person name="Dinh H."/>
            <person name="Han Y."/>
            <person name="Doddapaneni H."/>
            <person name="Worley K.C."/>
            <person name="Muzny D.M."/>
            <person name="Gibbs R.A."/>
            <person name="Richards S."/>
        </authorList>
    </citation>
    <scope>NUCLEOTIDE SEQUENCE</scope>
    <source>
        <strain evidence="10">HAZT.00-mixed</strain>
        <tissue evidence="10">Whole organism</tissue>
    </source>
</reference>
<evidence type="ECO:0000256" key="3">
    <source>
        <dbReference type="ARBA" id="ARBA00022448"/>
    </source>
</evidence>
<dbReference type="InterPro" id="IPR023395">
    <property type="entry name" value="MCP_dom_sf"/>
</dbReference>
<keyword evidence="7 8" id="KW-0472">Membrane</keyword>
<keyword evidence="3 9" id="KW-0813">Transport</keyword>
<dbReference type="InterPro" id="IPR018108">
    <property type="entry name" value="MCP_transmembrane"/>
</dbReference>
<proteinExistence type="inferred from homology"/>
<evidence type="ECO:0000256" key="7">
    <source>
        <dbReference type="ARBA" id="ARBA00023136"/>
    </source>
</evidence>
<dbReference type="EMBL" id="JQDR03009385">
    <property type="protein sequence ID" value="KAA0195748.1"/>
    <property type="molecule type" value="Genomic_DNA"/>
</dbReference>
<comment type="similarity">
    <text evidence="2 9">Belongs to the mitochondrial carrier (TC 2.A.29) family.</text>
</comment>
<dbReference type="Pfam" id="PF00153">
    <property type="entry name" value="Mito_carr"/>
    <property type="match status" value="1"/>
</dbReference>
<reference evidence="10" key="3">
    <citation type="submission" date="2019-06" db="EMBL/GenBank/DDBJ databases">
        <authorList>
            <person name="Poynton C."/>
            <person name="Hasenbein S."/>
            <person name="Benoit J.B."/>
            <person name="Sepulveda M.S."/>
            <person name="Poelchau M.F."/>
            <person name="Murali S.C."/>
            <person name="Chen S."/>
            <person name="Glastad K.M."/>
            <person name="Werren J.H."/>
            <person name="Vineis J.H."/>
            <person name="Bowen J.L."/>
            <person name="Friedrich M."/>
            <person name="Jones J."/>
            <person name="Robertson H.M."/>
            <person name="Feyereisen R."/>
            <person name="Mechler-Hickson A."/>
            <person name="Mathers N."/>
            <person name="Lee C.E."/>
            <person name="Colbourne J.K."/>
            <person name="Biales A."/>
            <person name="Johnston J.S."/>
            <person name="Wellborn G.A."/>
            <person name="Rosendale A.J."/>
            <person name="Cridge A.G."/>
            <person name="Munoz-Torres M.C."/>
            <person name="Bain P.A."/>
            <person name="Manny A.R."/>
            <person name="Major K.M."/>
            <person name="Lambert F.N."/>
            <person name="Vulpe C.D."/>
            <person name="Tuck P."/>
            <person name="Blalock B.J."/>
            <person name="Lin Y.-Y."/>
            <person name="Smith M.E."/>
            <person name="Ochoa-Acuna H."/>
            <person name="Chen M.-J.M."/>
            <person name="Childers C.P."/>
            <person name="Qu J."/>
            <person name="Dugan S."/>
            <person name="Lee S.L."/>
            <person name="Chao H."/>
            <person name="Dinh H."/>
            <person name="Han Y."/>
            <person name="Doddapaneni H."/>
            <person name="Worley K.C."/>
            <person name="Muzny D.M."/>
            <person name="Gibbs R.A."/>
            <person name="Richards S."/>
        </authorList>
    </citation>
    <scope>NUCLEOTIDE SEQUENCE</scope>
    <source>
        <strain evidence="10">HAZT.00-mixed</strain>
        <tissue evidence="10">Whole organism</tissue>
    </source>
</reference>
<reference evidence="10" key="1">
    <citation type="submission" date="2014-08" db="EMBL/GenBank/DDBJ databases">
        <authorList>
            <person name="Murali S."/>
            <person name="Richards S."/>
            <person name="Bandaranaike D."/>
            <person name="Bellair M."/>
            <person name="Blankenburg K."/>
            <person name="Chao H."/>
            <person name="Dinh H."/>
            <person name="Doddapaneni H."/>
            <person name="Dugan-Rocha S."/>
            <person name="Elkadiri S."/>
            <person name="Gnanaolivu R."/>
            <person name="Hughes D."/>
            <person name="Lee S."/>
            <person name="Li M."/>
            <person name="Ming W."/>
            <person name="Munidasa M."/>
            <person name="Muniz J."/>
            <person name="Nguyen L."/>
            <person name="Osuji N."/>
            <person name="Pu L.-L."/>
            <person name="Puazo M."/>
            <person name="Skinner E."/>
            <person name="Qu C."/>
            <person name="Quiroz J."/>
            <person name="Raj R."/>
            <person name="Weissenberger G."/>
            <person name="Xin Y."/>
            <person name="Zou X."/>
            <person name="Han Y."/>
            <person name="Worley K."/>
            <person name="Muzny D."/>
            <person name="Gibbs R."/>
        </authorList>
    </citation>
    <scope>NUCLEOTIDE SEQUENCE</scope>
    <source>
        <strain evidence="10">HAZT.00-mixed</strain>
        <tissue evidence="10">Whole organism</tissue>
    </source>
</reference>
<dbReference type="InterPro" id="IPR050391">
    <property type="entry name" value="Mito_Metabolite_Transporter"/>
</dbReference>
<organism evidence="10">
    <name type="scientific">Hyalella azteca</name>
    <name type="common">Amphipod</name>
    <dbReference type="NCBI Taxonomy" id="294128"/>
    <lineage>
        <taxon>Eukaryota</taxon>
        <taxon>Metazoa</taxon>
        <taxon>Ecdysozoa</taxon>
        <taxon>Arthropoda</taxon>
        <taxon>Crustacea</taxon>
        <taxon>Multicrustacea</taxon>
        <taxon>Malacostraca</taxon>
        <taxon>Eumalacostraca</taxon>
        <taxon>Peracarida</taxon>
        <taxon>Amphipoda</taxon>
        <taxon>Senticaudata</taxon>
        <taxon>Talitrida</taxon>
        <taxon>Talitroidea</taxon>
        <taxon>Hyalellidae</taxon>
        <taxon>Hyalella</taxon>
    </lineage>
</organism>
<evidence type="ECO:0000256" key="1">
    <source>
        <dbReference type="ARBA" id="ARBA00004141"/>
    </source>
</evidence>
<accession>A0A6A0H1I3</accession>
<evidence type="ECO:0000256" key="8">
    <source>
        <dbReference type="PROSITE-ProRule" id="PRU00282"/>
    </source>
</evidence>
<gene>
    <name evidence="10" type="ORF">HAZT_HAZT006354</name>
</gene>
<evidence type="ECO:0000256" key="5">
    <source>
        <dbReference type="ARBA" id="ARBA00022737"/>
    </source>
</evidence>
<evidence type="ECO:0000256" key="9">
    <source>
        <dbReference type="RuleBase" id="RU000488"/>
    </source>
</evidence>
<feature type="repeat" description="Solcar" evidence="8">
    <location>
        <begin position="1"/>
        <end position="79"/>
    </location>
</feature>
<dbReference type="PROSITE" id="PS50920">
    <property type="entry name" value="SOLCAR"/>
    <property type="match status" value="1"/>
</dbReference>
<dbReference type="Gene3D" id="1.50.40.10">
    <property type="entry name" value="Mitochondrial carrier domain"/>
    <property type="match status" value="1"/>
</dbReference>
<evidence type="ECO:0000313" key="10">
    <source>
        <dbReference type="EMBL" id="KAA0195748.1"/>
    </source>
</evidence>
<dbReference type="GO" id="GO:0016020">
    <property type="term" value="C:membrane"/>
    <property type="evidence" value="ECO:0007669"/>
    <property type="project" value="UniProtKB-SubCell"/>
</dbReference>
<dbReference type="Proteomes" id="UP000711488">
    <property type="component" value="Unassembled WGS sequence"/>
</dbReference>
<keyword evidence="5" id="KW-0677">Repeat</keyword>
<evidence type="ECO:0000256" key="4">
    <source>
        <dbReference type="ARBA" id="ARBA00022692"/>
    </source>
</evidence>